<gene>
    <name evidence="1" type="ORF">DM194_19185</name>
</gene>
<dbReference type="EMBL" id="CP029831">
    <property type="protein sequence ID" value="AWU96403.1"/>
    <property type="molecule type" value="Genomic_DNA"/>
</dbReference>
<reference evidence="1 2" key="1">
    <citation type="submission" date="2018-06" db="EMBL/GenBank/DDBJ databases">
        <title>Complete genome sequencing of Azospirillum sp. M2T2B2.</title>
        <authorList>
            <person name="Heo J."/>
            <person name="Kim S.-J."/>
            <person name="Kwon S.-W."/>
            <person name="Anandham R."/>
        </authorList>
    </citation>
    <scope>NUCLEOTIDE SEQUENCE [LARGE SCALE GENOMIC DNA]</scope>
    <source>
        <strain evidence="1 2">M2T2B2</strain>
        <plasmid evidence="1 2">unnamed7</plasmid>
    </source>
</reference>
<dbReference type="OrthoDB" id="7307539at2"/>
<name>A0A2U9SC53_9PROT</name>
<evidence type="ECO:0000313" key="2">
    <source>
        <dbReference type="Proteomes" id="UP000249605"/>
    </source>
</evidence>
<keyword evidence="1" id="KW-0614">Plasmid</keyword>
<evidence type="ECO:0000313" key="1">
    <source>
        <dbReference type="EMBL" id="AWU96403.1"/>
    </source>
</evidence>
<organism evidence="1 2">
    <name type="scientific">Azospirillum ramasamyi</name>
    <dbReference type="NCBI Taxonomy" id="682998"/>
    <lineage>
        <taxon>Bacteria</taxon>
        <taxon>Pseudomonadati</taxon>
        <taxon>Pseudomonadota</taxon>
        <taxon>Alphaproteobacteria</taxon>
        <taxon>Rhodospirillales</taxon>
        <taxon>Azospirillaceae</taxon>
        <taxon>Azospirillum</taxon>
    </lineage>
</organism>
<proteinExistence type="predicted"/>
<dbReference type="KEGG" id="azm:DM194_19185"/>
<dbReference type="AlphaFoldDB" id="A0A2U9SC53"/>
<geneLocation type="plasmid" evidence="1 2">
    <name>unnamed7</name>
</geneLocation>
<accession>A0A2U9SC53</accession>
<keyword evidence="2" id="KW-1185">Reference proteome</keyword>
<sequence length="99" mass="10715">MSSADDGRASLDSANTTIGCAPLPSIVPFCEKKAVISGNGNAQVAMVTIGVCFGMTEFHRWTIPAWYEYTTIHAFFFAGRRNDSPVAKRIGTDRATGKR</sequence>
<dbReference type="Proteomes" id="UP000249605">
    <property type="component" value="Plasmid unnamed7"/>
</dbReference>
<protein>
    <submittedName>
        <fullName evidence="1">Uncharacterized protein</fullName>
    </submittedName>
</protein>